<feature type="compositionally biased region" description="Basic and acidic residues" evidence="1">
    <location>
        <begin position="234"/>
        <end position="248"/>
    </location>
</feature>
<dbReference type="OrthoDB" id="2547656at2759"/>
<name>R9P4L8_PSEHS</name>
<proteinExistence type="predicted"/>
<accession>R9P4L8</accession>
<feature type="compositionally biased region" description="Polar residues" evidence="1">
    <location>
        <begin position="145"/>
        <end position="154"/>
    </location>
</feature>
<feature type="compositionally biased region" description="Basic and acidic residues" evidence="1">
    <location>
        <begin position="548"/>
        <end position="568"/>
    </location>
</feature>
<dbReference type="Proteomes" id="UP000014071">
    <property type="component" value="Unassembled WGS sequence"/>
</dbReference>
<feature type="transmembrane region" description="Helical" evidence="2">
    <location>
        <begin position="179"/>
        <end position="200"/>
    </location>
</feature>
<feature type="compositionally biased region" description="Low complexity" evidence="1">
    <location>
        <begin position="155"/>
        <end position="174"/>
    </location>
</feature>
<dbReference type="GeneID" id="24109115"/>
<sequence>MPLQDASKPSRKAILAAERKAHGAYDPVRLSKLLPPRLKLEKQPSRRLKLISSFTDYAHLLKREDTQPGAATDPMGGSDSTTAAPSDSQTNATPLPPAPANSGAVPASPPPPPEEDPAPVAVAQTDNGDVHSDLSGLVAADTPMRNDTSPSQNYTLTSADTSSGSSSDQSDDGLSQSTIGLVAGGLVTLVLFVIALGVWFRCYRFRRGGKAWRKRSRSHRLGSMDGLRNVSTDGKGRQKGEGEEDKTGSSDFLVSHLVAPGTAGPFDRAVANMVSNRERQSSLSIADVDRGIKTVPSFLELPLSGPGLAHQRSLDSIAEVAEPPSSVCANFNAAKRDSSLSFLDTTPQKVSWSDRLTRPTTSPGETARPFGTSPASTLSSTPSSKKGRPQSARSGGEIEMTRRGSQLVIRPKSSASTLRRPLSSAGGGLRGAWRRTREGDAICIDTDGIGDQSENDGVYELSSPKLNTSESRPLRSHFSSSSSILQAPRDRASCGTITTNLSPAGSFSFEIRDAIPLSAPLMLEGSLPAASPAAEGQGEASGIPPQSDKIDSTESFVRDMDWDLRDGYFTDDSGSAGRKASQTPETKAQ</sequence>
<evidence type="ECO:0000256" key="1">
    <source>
        <dbReference type="SAM" id="MobiDB-lite"/>
    </source>
</evidence>
<feature type="compositionally biased region" description="Low complexity" evidence="1">
    <location>
        <begin position="372"/>
        <end position="384"/>
    </location>
</feature>
<dbReference type="HOGENOM" id="CLU_428347_0_0_1"/>
<feature type="region of interest" description="Disordered" evidence="1">
    <location>
        <begin position="529"/>
        <end position="589"/>
    </location>
</feature>
<dbReference type="STRING" id="1305764.R9P4L8"/>
<dbReference type="AlphaFoldDB" id="R9P4L8"/>
<evidence type="ECO:0000313" key="4">
    <source>
        <dbReference type="Proteomes" id="UP000014071"/>
    </source>
</evidence>
<feature type="compositionally biased region" description="Polar residues" evidence="1">
    <location>
        <begin position="580"/>
        <end position="589"/>
    </location>
</feature>
<feature type="compositionally biased region" description="Polar residues" evidence="1">
    <location>
        <begin position="78"/>
        <end position="89"/>
    </location>
</feature>
<reference evidence="4" key="1">
    <citation type="journal article" date="2013" name="Genome Announc.">
        <title>Draft genome sequence of the basidiomycetous yeast-like fungus Pseudozyma hubeiensis SY62, which produces an abundant amount of the biosurfactant mannosylerythritol lipids.</title>
        <authorList>
            <person name="Konishi M."/>
            <person name="Hatada Y."/>
            <person name="Horiuchi J."/>
        </authorList>
    </citation>
    <scope>NUCLEOTIDE SEQUENCE [LARGE SCALE GENOMIC DNA]</scope>
    <source>
        <strain evidence="4">SY62</strain>
    </source>
</reference>
<keyword evidence="2" id="KW-1133">Transmembrane helix</keyword>
<feature type="region of interest" description="Disordered" evidence="1">
    <location>
        <begin position="464"/>
        <end position="490"/>
    </location>
</feature>
<organism evidence="3 4">
    <name type="scientific">Pseudozyma hubeiensis (strain SY62)</name>
    <name type="common">Yeast</name>
    <dbReference type="NCBI Taxonomy" id="1305764"/>
    <lineage>
        <taxon>Eukaryota</taxon>
        <taxon>Fungi</taxon>
        <taxon>Dikarya</taxon>
        <taxon>Basidiomycota</taxon>
        <taxon>Ustilaginomycotina</taxon>
        <taxon>Ustilaginomycetes</taxon>
        <taxon>Ustilaginales</taxon>
        <taxon>Ustilaginaceae</taxon>
        <taxon>Pseudozyma</taxon>
    </lineage>
</organism>
<feature type="region of interest" description="Disordered" evidence="1">
    <location>
        <begin position="351"/>
        <end position="431"/>
    </location>
</feature>
<feature type="region of interest" description="Disordered" evidence="1">
    <location>
        <begin position="62"/>
        <end position="174"/>
    </location>
</feature>
<gene>
    <name evidence="3" type="ORF">PHSY_003829</name>
</gene>
<keyword evidence="2" id="KW-0812">Transmembrane</keyword>
<evidence type="ECO:0000256" key="2">
    <source>
        <dbReference type="SAM" id="Phobius"/>
    </source>
</evidence>
<protein>
    <submittedName>
        <fullName evidence="3">Uncharacterized protein</fullName>
    </submittedName>
</protein>
<dbReference type="eggNOG" id="ENOG502R25U">
    <property type="taxonomic scope" value="Eukaryota"/>
</dbReference>
<keyword evidence="2" id="KW-0472">Membrane</keyword>
<feature type="region of interest" description="Disordered" evidence="1">
    <location>
        <begin position="214"/>
        <end position="251"/>
    </location>
</feature>
<dbReference type="RefSeq" id="XP_012189836.1">
    <property type="nucleotide sequence ID" value="XM_012334446.1"/>
</dbReference>
<dbReference type="EMBL" id="DF238801">
    <property type="protein sequence ID" value="GAC96249.1"/>
    <property type="molecule type" value="Genomic_DNA"/>
</dbReference>
<keyword evidence="4" id="KW-1185">Reference proteome</keyword>
<evidence type="ECO:0000313" key="3">
    <source>
        <dbReference type="EMBL" id="GAC96249.1"/>
    </source>
</evidence>